<comment type="caution">
    <text evidence="2">The sequence shown here is derived from an EMBL/GenBank/DDBJ whole genome shotgun (WGS) entry which is preliminary data.</text>
</comment>
<organism evidence="2 3">
    <name type="scientific">Micromonospora aurantiaca</name>
    <name type="common">nom. illeg.</name>
    <dbReference type="NCBI Taxonomy" id="47850"/>
    <lineage>
        <taxon>Bacteria</taxon>
        <taxon>Bacillati</taxon>
        <taxon>Actinomycetota</taxon>
        <taxon>Actinomycetes</taxon>
        <taxon>Micromonosporales</taxon>
        <taxon>Micromonosporaceae</taxon>
        <taxon>Micromonospora</taxon>
    </lineage>
</organism>
<dbReference type="RefSeq" id="WP_145755799.1">
    <property type="nucleotide sequence ID" value="NZ_CBDRJA010000053.1"/>
</dbReference>
<gene>
    <name evidence="2" type="ORF">F6X54_32040</name>
</gene>
<name>A0ABQ6U6S1_9ACTN</name>
<feature type="region of interest" description="Disordered" evidence="1">
    <location>
        <begin position="32"/>
        <end position="81"/>
    </location>
</feature>
<feature type="compositionally biased region" description="Polar residues" evidence="1">
    <location>
        <begin position="32"/>
        <end position="47"/>
    </location>
</feature>
<feature type="compositionally biased region" description="Low complexity" evidence="1">
    <location>
        <begin position="54"/>
        <end position="77"/>
    </location>
</feature>
<dbReference type="EMBL" id="WAAR01000262">
    <property type="protein sequence ID" value="KAB1100363.1"/>
    <property type="molecule type" value="Genomic_DNA"/>
</dbReference>
<evidence type="ECO:0000313" key="2">
    <source>
        <dbReference type="EMBL" id="KAB1100363.1"/>
    </source>
</evidence>
<dbReference type="Proteomes" id="UP000471364">
    <property type="component" value="Unassembled WGS sequence"/>
</dbReference>
<proteinExistence type="predicted"/>
<evidence type="ECO:0000313" key="3">
    <source>
        <dbReference type="Proteomes" id="UP000471364"/>
    </source>
</evidence>
<keyword evidence="3" id="KW-1185">Reference proteome</keyword>
<evidence type="ECO:0000256" key="1">
    <source>
        <dbReference type="SAM" id="MobiDB-lite"/>
    </source>
</evidence>
<sequence>MILLLVAVGVLFLCCAGTTTLATIGLVIGDTSTPQSASVSPGTQPAASSRRPDPGSTAVAPTAPASTAGTPSTAGTSEVAPGPSLPAYEIFERRDVSAGSGARRLALRAELRTFPVSEQQVTAVASQVVERHRGQGWQALSIVVTYDRREVLPSYAVFEWAPGGRWSEAATGDAATWRGYQLNAATLREKLAQPNKCRLPTEQAYVLNAEFNQATEDNVEVSEEAVLSEIAKRHKISTARAEELVVAVEDWTMC</sequence>
<accession>A0ABQ6U6S1</accession>
<protein>
    <submittedName>
        <fullName evidence="2">Uncharacterized protein</fullName>
    </submittedName>
</protein>
<reference evidence="2 3" key="1">
    <citation type="submission" date="2019-09" db="EMBL/GenBank/DDBJ databases">
        <title>High taxonomic diversity of Micromonospora strains isolated from Medicago sativa nodules in different geographical locations.</title>
        <authorList>
            <person name="Martinez-Hidalgo P."/>
            <person name="Flores-Felix J.D."/>
            <person name="Velazquez E."/>
            <person name="Brau L."/>
            <person name="Trujillo M.E."/>
            <person name="Martinez-Molina E."/>
        </authorList>
    </citation>
    <scope>NUCLEOTIDE SEQUENCE [LARGE SCALE GENOMIC DNA]</scope>
    <source>
        <strain evidence="2 3">ALFB5</strain>
    </source>
</reference>